<sequence length="108" mass="11284">MGVCLGSLVVGLSGQTYAALQKASDAHIRIIPRNGSLVKPLFGVGAYRGEAWPALPEVIESMPASMPHIVAQIVPGIVPGRMSVHMTKGMAKGMTRRTTGLLAGLMFG</sequence>
<reference evidence="1 2" key="1">
    <citation type="submission" date="2020-05" db="EMBL/GenBank/DDBJ databases">
        <title>Draft genome sequence of Desulfovibrio psychrotolerans JS1T.</title>
        <authorList>
            <person name="Ueno A."/>
            <person name="Tamazawa S."/>
            <person name="Tamamura S."/>
            <person name="Murakami T."/>
            <person name="Kiyama T."/>
            <person name="Inomata H."/>
            <person name="Amano Y."/>
            <person name="Miyakawa K."/>
            <person name="Tamaki H."/>
            <person name="Naganuma T."/>
            <person name="Kaneko K."/>
        </authorList>
    </citation>
    <scope>NUCLEOTIDE SEQUENCE [LARGE SCALE GENOMIC DNA]</scope>
    <source>
        <strain evidence="1 2">JS1</strain>
    </source>
</reference>
<proteinExistence type="predicted"/>
<dbReference type="EMBL" id="BLVP01000005">
    <property type="protein sequence ID" value="GFM36315.1"/>
    <property type="molecule type" value="Genomic_DNA"/>
</dbReference>
<protein>
    <submittedName>
        <fullName evidence="1">Uncharacterized protein</fullName>
    </submittedName>
</protein>
<keyword evidence="2" id="KW-1185">Reference proteome</keyword>
<organism evidence="1 2">
    <name type="scientific">Desulfovibrio psychrotolerans</name>
    <dbReference type="NCBI Taxonomy" id="415242"/>
    <lineage>
        <taxon>Bacteria</taxon>
        <taxon>Pseudomonadati</taxon>
        <taxon>Thermodesulfobacteriota</taxon>
        <taxon>Desulfovibrionia</taxon>
        <taxon>Desulfovibrionales</taxon>
        <taxon>Desulfovibrionaceae</taxon>
        <taxon>Desulfovibrio</taxon>
    </lineage>
</organism>
<gene>
    <name evidence="1" type="ORF">DSM19430T_09990</name>
</gene>
<accession>A0A7J0BT58</accession>
<evidence type="ECO:0000313" key="1">
    <source>
        <dbReference type="EMBL" id="GFM36315.1"/>
    </source>
</evidence>
<comment type="caution">
    <text evidence="1">The sequence shown here is derived from an EMBL/GenBank/DDBJ whole genome shotgun (WGS) entry which is preliminary data.</text>
</comment>
<evidence type="ECO:0000313" key="2">
    <source>
        <dbReference type="Proteomes" id="UP000503820"/>
    </source>
</evidence>
<name>A0A7J0BT58_9BACT</name>
<dbReference type="AlphaFoldDB" id="A0A7J0BT58"/>
<dbReference type="Proteomes" id="UP000503820">
    <property type="component" value="Unassembled WGS sequence"/>
</dbReference>